<accession>A0A6M4GS21</accession>
<name>A0A6M4GS21_9PROT</name>
<evidence type="ECO:0000313" key="1">
    <source>
        <dbReference type="EMBL" id="QJR10109.1"/>
    </source>
</evidence>
<evidence type="ECO:0000313" key="2">
    <source>
        <dbReference type="Proteomes" id="UP000501534"/>
    </source>
</evidence>
<protein>
    <submittedName>
        <fullName evidence="1">Uncharacterized protein</fullName>
    </submittedName>
</protein>
<dbReference type="KEGG" id="uru:DSM104443_01162"/>
<sequence length="190" mass="20555">MRPHPTAMHELLHAVAGQAFLCQLPNIRDVRVLITLTAKQPAGDGECVLALPEPLRASIDRASLVAWAACGPMGFHLGPKDIGEAIAEGRLDDFLSESDIEKASRLGAIDQFVAACSAHYWRARLSVDSCIELNRVFTSDAYLAHEPMLPLDAICTGRLAVRMLHKARAAVTQHLPASVCTAATRQRLIA</sequence>
<reference evidence="1 2" key="1">
    <citation type="submission" date="2020-04" db="EMBL/GenBank/DDBJ databases">
        <title>Usitatibacter rugosus gen. nov., sp. nov. and Usitatibacter palustris sp. nov., novel members of Usitatibacteraceae fam. nov. within the order Nitrosomonadales isolated from soil.</title>
        <authorList>
            <person name="Huber K.J."/>
            <person name="Neumann-Schaal M."/>
            <person name="Geppert A."/>
            <person name="Luckner M."/>
            <person name="Wanner G."/>
            <person name="Overmann J."/>
        </authorList>
    </citation>
    <scope>NUCLEOTIDE SEQUENCE [LARGE SCALE GENOMIC DNA]</scope>
    <source>
        <strain evidence="1 2">0125_3</strain>
    </source>
</reference>
<keyword evidence="2" id="KW-1185">Reference proteome</keyword>
<gene>
    <name evidence="1" type="ORF">DSM104443_01162</name>
</gene>
<dbReference type="EMBL" id="CP053069">
    <property type="protein sequence ID" value="QJR10109.1"/>
    <property type="molecule type" value="Genomic_DNA"/>
</dbReference>
<dbReference type="Proteomes" id="UP000501534">
    <property type="component" value="Chromosome"/>
</dbReference>
<proteinExistence type="predicted"/>
<dbReference type="AlphaFoldDB" id="A0A6M4GS21"/>
<organism evidence="1 2">
    <name type="scientific">Usitatibacter rugosus</name>
    <dbReference type="NCBI Taxonomy" id="2732067"/>
    <lineage>
        <taxon>Bacteria</taxon>
        <taxon>Pseudomonadati</taxon>
        <taxon>Pseudomonadota</taxon>
        <taxon>Betaproteobacteria</taxon>
        <taxon>Nitrosomonadales</taxon>
        <taxon>Usitatibacteraceae</taxon>
        <taxon>Usitatibacter</taxon>
    </lineage>
</organism>